<feature type="transmembrane region" description="Helical" evidence="1">
    <location>
        <begin position="206"/>
        <end position="226"/>
    </location>
</feature>
<evidence type="ECO:0000313" key="4">
    <source>
        <dbReference type="EMBL" id="PKA43715.1"/>
    </source>
</evidence>
<keyword evidence="4" id="KW-0012">Acyltransferase</keyword>
<organism evidence="4 5">
    <name type="scientific">Rhizobium sullae</name>
    <name type="common">Rhizobium hedysari</name>
    <dbReference type="NCBI Taxonomy" id="50338"/>
    <lineage>
        <taxon>Bacteria</taxon>
        <taxon>Pseudomonadati</taxon>
        <taxon>Pseudomonadota</taxon>
        <taxon>Alphaproteobacteria</taxon>
        <taxon>Hyphomicrobiales</taxon>
        <taxon>Rhizobiaceae</taxon>
        <taxon>Rhizobium/Agrobacterium group</taxon>
        <taxon>Rhizobium</taxon>
    </lineage>
</organism>
<dbReference type="STRING" id="1041146.GCA_000427985_07388"/>
<reference evidence="4 5" key="1">
    <citation type="submission" date="2017-11" db="EMBL/GenBank/DDBJ databases">
        <authorList>
            <person name="Han C.G."/>
        </authorList>
    </citation>
    <scope>NUCLEOTIDE SEQUENCE [LARGE SCALE GENOMIC DNA]</scope>
    <source>
        <strain evidence="4 5">HCNT1</strain>
    </source>
</reference>
<protein>
    <submittedName>
        <fullName evidence="4">Acyltransferase</fullName>
    </submittedName>
</protein>
<feature type="transmembrane region" description="Helical" evidence="1">
    <location>
        <begin position="388"/>
        <end position="407"/>
    </location>
</feature>
<keyword evidence="1" id="KW-0472">Membrane</keyword>
<dbReference type="Pfam" id="PF19040">
    <property type="entry name" value="SGNH"/>
    <property type="match status" value="1"/>
</dbReference>
<keyword evidence="1" id="KW-1133">Transmembrane helix</keyword>
<dbReference type="InterPro" id="IPR050879">
    <property type="entry name" value="Acyltransferase_3"/>
</dbReference>
<feature type="transmembrane region" description="Helical" evidence="1">
    <location>
        <begin position="325"/>
        <end position="344"/>
    </location>
</feature>
<proteinExistence type="predicted"/>
<feature type="transmembrane region" description="Helical" evidence="1">
    <location>
        <begin position="285"/>
        <end position="304"/>
    </location>
</feature>
<sequence length="718" mass="77872">MPIKSIPDFCALAGLGRWLALSFDFHVLSRSCPEVQGRILLIAGVPYRSDLDGLRALSVLLVVFYHAGIGAVAGGYVGVDAFFVLSGYFMAIMILRDLANGKFSIIDFYVRRIRRILPALFVMMAVVSALAIWLFMPDDLVYFARSARATALFYSNIQFARESGYFDLAANTKPLLHTWSLSVEEQFYLIFPIGLMITYRMKKNAIVPILAIIAVASLAASQLMVQQDQTKAFYLLPFRLWELLLGALIGAHRPLVRPALAEIIPCLGTAGLLACAFLYSDATAFPGLAALLPCLSVAAIIAFGDQSKITKVLLGNAPMKFVGKISYSIYLWHWPIVVFLPYFTSAASPGAAVALIFTLSLFLGWISWRFVEEPFRFGALAIQRPQPAFVALAIGVASLVSVNVLVIRLNGLPQRLKDEAARLYAAKDDGSQFMEPDCFADPDGNGLSIADVQDGKVCPMGAAVTKAKFILWGDSHAAAIAPGLDLAAGRAGIGGVFVASAGCPPFASDDLIRADRVGRCDSFNDAVQSLISQNQIGDVLLAAYWRKYIYKTDLTNQRDFFDAAASASGDHAAVVTKRLVESIRRMQANGARVWLVMDVPEMRYAVPQTLARLSMQGNSAKLEVPRNDVDARQAAARRVVGDVALDMKVGVVDPLPVLCTELSCSATSGGIVRYKDGDHLSATGARSISFVFDPVLSGIRVRGQVSNSLPTSSRWDIR</sequence>
<dbReference type="GO" id="GO:0009103">
    <property type="term" value="P:lipopolysaccharide biosynthetic process"/>
    <property type="evidence" value="ECO:0007669"/>
    <property type="project" value="TreeGrafter"/>
</dbReference>
<feature type="domain" description="SGNH" evidence="3">
    <location>
        <begin position="454"/>
        <end position="693"/>
    </location>
</feature>
<gene>
    <name evidence="4" type="ORF">CWR43_12335</name>
</gene>
<feature type="transmembrane region" description="Helical" evidence="1">
    <location>
        <begin position="116"/>
        <end position="136"/>
    </location>
</feature>
<feature type="transmembrane region" description="Helical" evidence="1">
    <location>
        <begin position="79"/>
        <end position="95"/>
    </location>
</feature>
<dbReference type="GO" id="GO:0016747">
    <property type="term" value="F:acyltransferase activity, transferring groups other than amino-acyl groups"/>
    <property type="evidence" value="ECO:0007669"/>
    <property type="project" value="InterPro"/>
</dbReference>
<comment type="caution">
    <text evidence="4">The sequence shown here is derived from an EMBL/GenBank/DDBJ whole genome shotgun (WGS) entry which is preliminary data.</text>
</comment>
<keyword evidence="1" id="KW-0812">Transmembrane</keyword>
<evidence type="ECO:0000313" key="5">
    <source>
        <dbReference type="Proteomes" id="UP000232164"/>
    </source>
</evidence>
<dbReference type="GO" id="GO:0016020">
    <property type="term" value="C:membrane"/>
    <property type="evidence" value="ECO:0007669"/>
    <property type="project" value="TreeGrafter"/>
</dbReference>
<dbReference type="InterPro" id="IPR002656">
    <property type="entry name" value="Acyl_transf_3_dom"/>
</dbReference>
<evidence type="ECO:0000259" key="3">
    <source>
        <dbReference type="Pfam" id="PF19040"/>
    </source>
</evidence>
<dbReference type="Pfam" id="PF01757">
    <property type="entry name" value="Acyl_transf_3"/>
    <property type="match status" value="1"/>
</dbReference>
<dbReference type="Proteomes" id="UP000232164">
    <property type="component" value="Unassembled WGS sequence"/>
</dbReference>
<feature type="transmembrane region" description="Helical" evidence="1">
    <location>
        <begin position="350"/>
        <end position="368"/>
    </location>
</feature>
<dbReference type="PANTHER" id="PTHR23028:SF53">
    <property type="entry name" value="ACYL_TRANSF_3 DOMAIN-CONTAINING PROTEIN"/>
    <property type="match status" value="1"/>
</dbReference>
<dbReference type="InterPro" id="IPR043968">
    <property type="entry name" value="SGNH"/>
</dbReference>
<feature type="domain" description="Acyltransferase 3" evidence="2">
    <location>
        <begin position="50"/>
        <end position="368"/>
    </location>
</feature>
<reference evidence="4 5" key="2">
    <citation type="submission" date="2017-12" db="EMBL/GenBank/DDBJ databases">
        <title>Genome sequence of Rhizobium sullae HCNT1 isolated from Sulla coronaria nodules and featuring peculiar denitrification phenotypes.</title>
        <authorList>
            <person name="De Diego-Diaz B."/>
            <person name="Treu L."/>
            <person name="Campanaro S."/>
            <person name="Da Silva Duarte V."/>
            <person name="Basaglia M."/>
            <person name="Favaro L."/>
            <person name="Casella S."/>
            <person name="Squartini A."/>
        </authorList>
    </citation>
    <scope>NUCLEOTIDE SEQUENCE [LARGE SCALE GENOMIC DNA]</scope>
    <source>
        <strain evidence="4 5">HCNT1</strain>
    </source>
</reference>
<evidence type="ECO:0000256" key="1">
    <source>
        <dbReference type="SAM" id="Phobius"/>
    </source>
</evidence>
<accession>A0A2N0DC78</accession>
<name>A0A2N0DC78_RHISU</name>
<evidence type="ECO:0000259" key="2">
    <source>
        <dbReference type="Pfam" id="PF01757"/>
    </source>
</evidence>
<feature type="transmembrane region" description="Helical" evidence="1">
    <location>
        <begin position="179"/>
        <end position="199"/>
    </location>
</feature>
<keyword evidence="4" id="KW-0808">Transferase</keyword>
<dbReference type="AlphaFoldDB" id="A0A2N0DC78"/>
<dbReference type="EMBL" id="PIQN01000007">
    <property type="protein sequence ID" value="PKA43715.1"/>
    <property type="molecule type" value="Genomic_DNA"/>
</dbReference>
<dbReference type="PANTHER" id="PTHR23028">
    <property type="entry name" value="ACETYLTRANSFERASE"/>
    <property type="match status" value="1"/>
</dbReference>